<evidence type="ECO:0000256" key="1">
    <source>
        <dbReference type="ARBA" id="ARBA00022737"/>
    </source>
</evidence>
<evidence type="ECO:0000313" key="7">
    <source>
        <dbReference type="Proteomes" id="UP001210925"/>
    </source>
</evidence>
<dbReference type="Gene3D" id="3.90.1280.20">
    <property type="match status" value="1"/>
</dbReference>
<reference evidence="6" key="1">
    <citation type="submission" date="2020-05" db="EMBL/GenBank/DDBJ databases">
        <title>Phylogenomic resolution of chytrid fungi.</title>
        <authorList>
            <person name="Stajich J.E."/>
            <person name="Amses K."/>
            <person name="Simmons R."/>
            <person name="Seto K."/>
            <person name="Myers J."/>
            <person name="Bonds A."/>
            <person name="Quandt C.A."/>
            <person name="Barry K."/>
            <person name="Liu P."/>
            <person name="Grigoriev I."/>
            <person name="Longcore J.E."/>
            <person name="James T.Y."/>
        </authorList>
    </citation>
    <scope>NUCLEOTIDE SEQUENCE</scope>
    <source>
        <strain evidence="6">PLAUS21</strain>
    </source>
</reference>
<dbReference type="SUPFAM" id="SSF54277">
    <property type="entry name" value="CAD &amp; PB1 domains"/>
    <property type="match status" value="1"/>
</dbReference>
<organism evidence="6 7">
    <name type="scientific">Boothiomyces macroporosus</name>
    <dbReference type="NCBI Taxonomy" id="261099"/>
    <lineage>
        <taxon>Eukaryota</taxon>
        <taxon>Fungi</taxon>
        <taxon>Fungi incertae sedis</taxon>
        <taxon>Chytridiomycota</taxon>
        <taxon>Chytridiomycota incertae sedis</taxon>
        <taxon>Chytridiomycetes</taxon>
        <taxon>Rhizophydiales</taxon>
        <taxon>Terramycetaceae</taxon>
        <taxon>Boothiomyces</taxon>
    </lineage>
</organism>
<accession>A0AAD5UGP5</accession>
<evidence type="ECO:0000313" key="6">
    <source>
        <dbReference type="EMBL" id="KAJ3255076.1"/>
    </source>
</evidence>
<keyword evidence="1" id="KW-0677">Repeat</keyword>
<dbReference type="PANTHER" id="PTHR48108:SF26">
    <property type="entry name" value="CBS DOMAIN-CONTAINING PROTEIN DDB_G0289609"/>
    <property type="match status" value="1"/>
</dbReference>
<dbReference type="InterPro" id="IPR046342">
    <property type="entry name" value="CBS_dom_sf"/>
</dbReference>
<keyword evidence="4" id="KW-0812">Transmembrane</keyword>
<dbReference type="Pfam" id="PF00571">
    <property type="entry name" value="CBS"/>
    <property type="match status" value="3"/>
</dbReference>
<feature type="domain" description="CBS" evidence="5">
    <location>
        <begin position="135"/>
        <end position="196"/>
    </location>
</feature>
<feature type="transmembrane region" description="Helical" evidence="4">
    <location>
        <begin position="556"/>
        <end position="575"/>
    </location>
</feature>
<name>A0AAD5UGP5_9FUNG</name>
<dbReference type="Gene3D" id="3.10.580.10">
    <property type="entry name" value="CBS-domain"/>
    <property type="match status" value="1"/>
</dbReference>
<keyword evidence="2" id="KW-0129">CBS domain</keyword>
<dbReference type="SMART" id="SM00116">
    <property type="entry name" value="CBS"/>
    <property type="match status" value="3"/>
</dbReference>
<sequence>MNGDPRSSLSSTGIPTRSAGANEVLRSKNKRRDDQIRKKVEQELSKRTKQRNTINPGKDSRRGTVSSLKPAPAIIIIETAKIIQAAQLMAAKRIDAVLVVSEQGDLVGILTDKDIAFRVVAEGLDVRTTVVSDVMTADPIAVYDKGSRNEALNIMVSRRFRHLPVISDGDDEEGQSVVGLLDITKCVFERLDDLERKVNEDQSIISAMDVLERRGTVNSDRIDTLRNEHECPDVASVIAKVNQEFGDFPGVSVKSSVRDAAKAMKSYHGTAVLVTGTPDGEGKVAGIFTTKDIVLRVIAASLDPSTTSVIRVMISKSGFAAEQGEEGPMWNSFWNSTFAHSQVESDRVSQVSDSRLSSTYSRSQALDKSLELSRSQLLEKQALRSEGIMSPEPSSRYSLAGEDSFSFKLKDMTSKSGKIYRFSCPVDSLEKVYENVCAKTGYKHEYKTNDSNSLDIVASSGVRARLCYLDEDGDIVGLENDKDVYEAVQMAISLHSNRLMIYLGDPPSNTNPLLSKPNSVRSASPNLRSSSPYPLQTKQSAEAPHTIFDTLKEAPLPVNVALSAGIVVVAFYMITKIARIK</sequence>
<feature type="region of interest" description="Disordered" evidence="3">
    <location>
        <begin position="512"/>
        <end position="539"/>
    </location>
</feature>
<dbReference type="PROSITE" id="PS51371">
    <property type="entry name" value="CBS"/>
    <property type="match status" value="3"/>
</dbReference>
<dbReference type="InterPro" id="IPR051462">
    <property type="entry name" value="CBS_domain-containing"/>
</dbReference>
<dbReference type="AlphaFoldDB" id="A0AAD5UGP5"/>
<feature type="region of interest" description="Disordered" evidence="3">
    <location>
        <begin position="1"/>
        <end position="66"/>
    </location>
</feature>
<feature type="domain" description="CBS" evidence="5">
    <location>
        <begin position="68"/>
        <end position="126"/>
    </location>
</feature>
<evidence type="ECO:0000259" key="5">
    <source>
        <dbReference type="PROSITE" id="PS51371"/>
    </source>
</evidence>
<keyword evidence="4" id="KW-1133">Transmembrane helix</keyword>
<gene>
    <name evidence="6" type="ORF">HK103_006619</name>
</gene>
<protein>
    <recommendedName>
        <fullName evidence="5">CBS domain-containing protein</fullName>
    </recommendedName>
</protein>
<dbReference type="InterPro" id="IPR000644">
    <property type="entry name" value="CBS_dom"/>
</dbReference>
<dbReference type="SUPFAM" id="SSF54631">
    <property type="entry name" value="CBS-domain pair"/>
    <property type="match status" value="2"/>
</dbReference>
<dbReference type="Proteomes" id="UP001210925">
    <property type="component" value="Unassembled WGS sequence"/>
</dbReference>
<evidence type="ECO:0000256" key="3">
    <source>
        <dbReference type="SAM" id="MobiDB-lite"/>
    </source>
</evidence>
<comment type="caution">
    <text evidence="6">The sequence shown here is derived from an EMBL/GenBank/DDBJ whole genome shotgun (WGS) entry which is preliminary data.</text>
</comment>
<keyword evidence="7" id="KW-1185">Reference proteome</keyword>
<dbReference type="EMBL" id="JADGKB010000072">
    <property type="protein sequence ID" value="KAJ3255076.1"/>
    <property type="molecule type" value="Genomic_DNA"/>
</dbReference>
<dbReference type="PANTHER" id="PTHR48108">
    <property type="entry name" value="CBS DOMAIN-CONTAINING PROTEIN CBSX2, CHLOROPLASTIC"/>
    <property type="match status" value="1"/>
</dbReference>
<evidence type="ECO:0000256" key="2">
    <source>
        <dbReference type="PROSITE-ProRule" id="PRU00703"/>
    </source>
</evidence>
<evidence type="ECO:0000256" key="4">
    <source>
        <dbReference type="SAM" id="Phobius"/>
    </source>
</evidence>
<keyword evidence="4" id="KW-0472">Membrane</keyword>
<feature type="compositionally biased region" description="Basic and acidic residues" evidence="3">
    <location>
        <begin position="31"/>
        <end position="46"/>
    </location>
</feature>
<feature type="domain" description="CBS" evidence="5">
    <location>
        <begin position="241"/>
        <end position="305"/>
    </location>
</feature>
<proteinExistence type="predicted"/>
<feature type="compositionally biased region" description="Polar residues" evidence="3">
    <location>
        <begin position="1"/>
        <end position="15"/>
    </location>
</feature>